<reference evidence="1" key="1">
    <citation type="submission" date="2018-05" db="EMBL/GenBank/DDBJ databases">
        <authorList>
            <person name="Lanie J.A."/>
            <person name="Ng W.-L."/>
            <person name="Kazmierczak K.M."/>
            <person name="Andrzejewski T.M."/>
            <person name="Davidsen T.M."/>
            <person name="Wayne K.J."/>
            <person name="Tettelin H."/>
            <person name="Glass J.I."/>
            <person name="Rusch D."/>
            <person name="Podicherti R."/>
            <person name="Tsui H.-C.T."/>
            <person name="Winkler M.E."/>
        </authorList>
    </citation>
    <scope>NUCLEOTIDE SEQUENCE</scope>
</reference>
<accession>A0A382EAR0</accession>
<evidence type="ECO:0008006" key="2">
    <source>
        <dbReference type="Google" id="ProtNLM"/>
    </source>
</evidence>
<evidence type="ECO:0000313" key="1">
    <source>
        <dbReference type="EMBL" id="SVB47051.1"/>
    </source>
</evidence>
<organism evidence="1">
    <name type="scientific">marine metagenome</name>
    <dbReference type="NCBI Taxonomy" id="408172"/>
    <lineage>
        <taxon>unclassified sequences</taxon>
        <taxon>metagenomes</taxon>
        <taxon>ecological metagenomes</taxon>
    </lineage>
</organism>
<protein>
    <recommendedName>
        <fullName evidence="2">Baseplate tail tube cap</fullName>
    </recommendedName>
</protein>
<dbReference type="EMBL" id="UINC01043262">
    <property type="protein sequence ID" value="SVB47051.1"/>
    <property type="molecule type" value="Genomic_DNA"/>
</dbReference>
<gene>
    <name evidence="1" type="ORF">METZ01_LOCUS199905</name>
</gene>
<proteinExistence type="predicted"/>
<name>A0A382EAR0_9ZZZZ</name>
<dbReference type="AlphaFoldDB" id="A0A382EAR0"/>
<sequence>MKIYTEVIYHWDDDKGELVQESSKFYDYDGPLTLANDSSSGIMDPTTSAQTSVQYMEYPSNIGGMASQTDNWIMFEAVNFKSQNPTLNIAMYIPGGALGTSYKSDYETTSLGGIGAGADRFVEAMQKPGAGLDTASLIKAVADSTAGMASESTGKVGLLKIGERANVIQEGTKQIMERATGAVLNPFLIAAYKGPSDMRTHDFDFVMLPQSVEESKVCVKIVSAFKKSMLPSHAGGDSQTSPSMMFGYPDTFTITYYINGTALPNDDTNPMFNIGKSVLTACELNFDTENVPLFFDGTQYPVSIAMKLSFMETDVMYREKVDQGF</sequence>